<feature type="region of interest" description="Disordered" evidence="1">
    <location>
        <begin position="86"/>
        <end position="106"/>
    </location>
</feature>
<dbReference type="SUPFAM" id="SSF54928">
    <property type="entry name" value="RNA-binding domain, RBD"/>
    <property type="match status" value="1"/>
</dbReference>
<protein>
    <submittedName>
        <fullName evidence="2">RNA recognition motif</fullName>
    </submittedName>
</protein>
<proteinExistence type="predicted"/>
<dbReference type="EMBL" id="LXQA010290724">
    <property type="protein sequence ID" value="MCI41314.1"/>
    <property type="molecule type" value="Genomic_DNA"/>
</dbReference>
<dbReference type="InterPro" id="IPR035979">
    <property type="entry name" value="RBD_domain_sf"/>
</dbReference>
<dbReference type="Gene3D" id="3.30.70.330">
    <property type="match status" value="1"/>
</dbReference>
<feature type="non-terminal residue" evidence="2">
    <location>
        <position position="1"/>
    </location>
</feature>
<feature type="compositionally biased region" description="Basic and acidic residues" evidence="1">
    <location>
        <begin position="91"/>
        <end position="106"/>
    </location>
</feature>
<reference evidence="2 3" key="1">
    <citation type="journal article" date="2018" name="Front. Plant Sci.">
        <title>Red Clover (Trifolium pratense) and Zigzag Clover (T. medium) - A Picture of Genomic Similarities and Differences.</title>
        <authorList>
            <person name="Dluhosova J."/>
            <person name="Istvanek J."/>
            <person name="Nedelnik J."/>
            <person name="Repkova J."/>
        </authorList>
    </citation>
    <scope>NUCLEOTIDE SEQUENCE [LARGE SCALE GENOMIC DNA]</scope>
    <source>
        <strain evidence="3">cv. 10/8</strain>
        <tissue evidence="2">Leaf</tissue>
    </source>
</reference>
<dbReference type="InterPro" id="IPR012677">
    <property type="entry name" value="Nucleotide-bd_a/b_plait_sf"/>
</dbReference>
<keyword evidence="3" id="KW-1185">Reference proteome</keyword>
<evidence type="ECO:0000313" key="2">
    <source>
        <dbReference type="EMBL" id="MCI41314.1"/>
    </source>
</evidence>
<organism evidence="2 3">
    <name type="scientific">Trifolium medium</name>
    <dbReference type="NCBI Taxonomy" id="97028"/>
    <lineage>
        <taxon>Eukaryota</taxon>
        <taxon>Viridiplantae</taxon>
        <taxon>Streptophyta</taxon>
        <taxon>Embryophyta</taxon>
        <taxon>Tracheophyta</taxon>
        <taxon>Spermatophyta</taxon>
        <taxon>Magnoliopsida</taxon>
        <taxon>eudicotyledons</taxon>
        <taxon>Gunneridae</taxon>
        <taxon>Pentapetalae</taxon>
        <taxon>rosids</taxon>
        <taxon>fabids</taxon>
        <taxon>Fabales</taxon>
        <taxon>Fabaceae</taxon>
        <taxon>Papilionoideae</taxon>
        <taxon>50 kb inversion clade</taxon>
        <taxon>NPAAA clade</taxon>
        <taxon>Hologalegina</taxon>
        <taxon>IRL clade</taxon>
        <taxon>Trifolieae</taxon>
        <taxon>Trifolium</taxon>
    </lineage>
</organism>
<sequence>GFEVCGILEDVYVPSKLNVHGEAYGFVKYSNVKDVNKLTKALNAVGFGNYRIHARVSRFDRFDKAEGKSLRTEKGETKTAEAEVIPTSQMKEGDKAAKDSIIAHKS</sequence>
<accession>A0A392RZ05</accession>
<dbReference type="Proteomes" id="UP000265520">
    <property type="component" value="Unassembled WGS sequence"/>
</dbReference>
<name>A0A392RZ05_9FABA</name>
<dbReference type="GO" id="GO:0003676">
    <property type="term" value="F:nucleic acid binding"/>
    <property type="evidence" value="ECO:0007669"/>
    <property type="project" value="InterPro"/>
</dbReference>
<comment type="caution">
    <text evidence="2">The sequence shown here is derived from an EMBL/GenBank/DDBJ whole genome shotgun (WGS) entry which is preliminary data.</text>
</comment>
<evidence type="ECO:0000313" key="3">
    <source>
        <dbReference type="Proteomes" id="UP000265520"/>
    </source>
</evidence>
<dbReference type="CDD" id="cd00590">
    <property type="entry name" value="RRM_SF"/>
    <property type="match status" value="1"/>
</dbReference>
<evidence type="ECO:0000256" key="1">
    <source>
        <dbReference type="SAM" id="MobiDB-lite"/>
    </source>
</evidence>
<dbReference type="AlphaFoldDB" id="A0A392RZ05"/>